<sequence length="130" mass="14204">MFELASLIAYSYIRSFRLNGLSRFNIRVTVFSWRGLPASPPACLLICLSVFPSVSAFQLIKDVTAFPQDALVTTSLSKTHHAASCKDQATSSRHQHSLAAYISMDDANNDGPLVTANLTGTCFLDEHPNI</sequence>
<name>A0A5B7FK15_PORTR</name>
<protein>
    <submittedName>
        <fullName evidence="1">Uncharacterized protein</fullName>
    </submittedName>
</protein>
<evidence type="ECO:0000313" key="1">
    <source>
        <dbReference type="EMBL" id="MPC45806.1"/>
    </source>
</evidence>
<reference evidence="1 2" key="1">
    <citation type="submission" date="2019-05" db="EMBL/GenBank/DDBJ databases">
        <title>Another draft genome of Portunus trituberculatus and its Hox gene families provides insights of decapod evolution.</title>
        <authorList>
            <person name="Jeong J.-H."/>
            <person name="Song I."/>
            <person name="Kim S."/>
            <person name="Choi T."/>
            <person name="Kim D."/>
            <person name="Ryu S."/>
            <person name="Kim W."/>
        </authorList>
    </citation>
    <scope>NUCLEOTIDE SEQUENCE [LARGE SCALE GENOMIC DNA]</scope>
    <source>
        <tissue evidence="1">Muscle</tissue>
    </source>
</reference>
<comment type="caution">
    <text evidence="1">The sequence shown here is derived from an EMBL/GenBank/DDBJ whole genome shotgun (WGS) entry which is preliminary data.</text>
</comment>
<organism evidence="1 2">
    <name type="scientific">Portunus trituberculatus</name>
    <name type="common">Swimming crab</name>
    <name type="synonym">Neptunus trituberculatus</name>
    <dbReference type="NCBI Taxonomy" id="210409"/>
    <lineage>
        <taxon>Eukaryota</taxon>
        <taxon>Metazoa</taxon>
        <taxon>Ecdysozoa</taxon>
        <taxon>Arthropoda</taxon>
        <taxon>Crustacea</taxon>
        <taxon>Multicrustacea</taxon>
        <taxon>Malacostraca</taxon>
        <taxon>Eumalacostraca</taxon>
        <taxon>Eucarida</taxon>
        <taxon>Decapoda</taxon>
        <taxon>Pleocyemata</taxon>
        <taxon>Brachyura</taxon>
        <taxon>Eubrachyura</taxon>
        <taxon>Portunoidea</taxon>
        <taxon>Portunidae</taxon>
        <taxon>Portuninae</taxon>
        <taxon>Portunus</taxon>
    </lineage>
</organism>
<gene>
    <name evidence="1" type="ORF">E2C01_039511</name>
</gene>
<dbReference type="EMBL" id="VSRR010006902">
    <property type="protein sequence ID" value="MPC45806.1"/>
    <property type="molecule type" value="Genomic_DNA"/>
</dbReference>
<accession>A0A5B7FK15</accession>
<dbReference type="Proteomes" id="UP000324222">
    <property type="component" value="Unassembled WGS sequence"/>
</dbReference>
<proteinExistence type="predicted"/>
<keyword evidence="2" id="KW-1185">Reference proteome</keyword>
<dbReference type="AlphaFoldDB" id="A0A5B7FK15"/>
<evidence type="ECO:0000313" key="2">
    <source>
        <dbReference type="Proteomes" id="UP000324222"/>
    </source>
</evidence>